<evidence type="ECO:0000259" key="1">
    <source>
        <dbReference type="Pfam" id="PF09413"/>
    </source>
</evidence>
<reference evidence="2" key="1">
    <citation type="submission" date="2020-03" db="EMBL/GenBank/DDBJ databases">
        <title>Genome of Pelagibius litoralis DSM 21314T.</title>
        <authorList>
            <person name="Wang G."/>
        </authorList>
    </citation>
    <scope>NUCLEOTIDE SEQUENCE</scope>
    <source>
        <strain evidence="2">DSM 21314</strain>
    </source>
</reference>
<sequence>MKELLRTNDMVKLSWLEALLTDAGIEILVLDQHTSVLEGSIGILPRRLMVGDRDYLRAKQVMQEAGEETSP</sequence>
<protein>
    <submittedName>
        <fullName evidence="2">DUF2007 domain-containing protein</fullName>
    </submittedName>
</protein>
<feature type="domain" description="DUF2007" evidence="1">
    <location>
        <begin position="1"/>
        <end position="66"/>
    </location>
</feature>
<dbReference type="Proteomes" id="UP000761264">
    <property type="component" value="Unassembled WGS sequence"/>
</dbReference>
<comment type="caution">
    <text evidence="2">The sequence shown here is derived from an EMBL/GenBank/DDBJ whole genome shotgun (WGS) entry which is preliminary data.</text>
</comment>
<organism evidence="2 3">
    <name type="scientific">Pelagibius litoralis</name>
    <dbReference type="NCBI Taxonomy" id="374515"/>
    <lineage>
        <taxon>Bacteria</taxon>
        <taxon>Pseudomonadati</taxon>
        <taxon>Pseudomonadota</taxon>
        <taxon>Alphaproteobacteria</taxon>
        <taxon>Rhodospirillales</taxon>
        <taxon>Rhodovibrionaceae</taxon>
        <taxon>Pelagibius</taxon>
    </lineage>
</organism>
<dbReference type="InterPro" id="IPR018551">
    <property type="entry name" value="DUF2007"/>
</dbReference>
<dbReference type="Gene3D" id="3.30.70.790">
    <property type="entry name" value="UreE, C-terminal domain"/>
    <property type="match status" value="1"/>
</dbReference>
<dbReference type="AlphaFoldDB" id="A0A967KGB5"/>
<name>A0A967KGB5_9PROT</name>
<dbReference type="Pfam" id="PF09413">
    <property type="entry name" value="DUF2007"/>
    <property type="match status" value="1"/>
</dbReference>
<dbReference type="RefSeq" id="WP_167226589.1">
    <property type="nucleotide sequence ID" value="NZ_JAAQPH010000012.1"/>
</dbReference>
<dbReference type="InterPro" id="IPR011322">
    <property type="entry name" value="N-reg_PII-like_a/b"/>
</dbReference>
<gene>
    <name evidence="2" type="ORF">HBA54_16540</name>
</gene>
<evidence type="ECO:0000313" key="3">
    <source>
        <dbReference type="Proteomes" id="UP000761264"/>
    </source>
</evidence>
<keyword evidence="3" id="KW-1185">Reference proteome</keyword>
<dbReference type="EMBL" id="JAAQPH010000012">
    <property type="protein sequence ID" value="NIA70216.1"/>
    <property type="molecule type" value="Genomic_DNA"/>
</dbReference>
<accession>A0A967KGB5</accession>
<dbReference type="SUPFAM" id="SSF54913">
    <property type="entry name" value="GlnB-like"/>
    <property type="match status" value="1"/>
</dbReference>
<evidence type="ECO:0000313" key="2">
    <source>
        <dbReference type="EMBL" id="NIA70216.1"/>
    </source>
</evidence>
<proteinExistence type="predicted"/>